<gene>
    <name evidence="2" type="ORF">E2C01_042669</name>
</gene>
<feature type="region of interest" description="Disordered" evidence="1">
    <location>
        <begin position="1"/>
        <end position="20"/>
    </location>
</feature>
<protein>
    <submittedName>
        <fullName evidence="2">Uncharacterized protein</fullName>
    </submittedName>
</protein>
<sequence>MSHNSRGQSQPTLQRQLPFFTQNYMHLPHTHKHTSFT</sequence>
<accession>A0A5B7FVA2</accession>
<evidence type="ECO:0000313" key="2">
    <source>
        <dbReference type="EMBL" id="MPC48883.1"/>
    </source>
</evidence>
<evidence type="ECO:0000256" key="1">
    <source>
        <dbReference type="SAM" id="MobiDB-lite"/>
    </source>
</evidence>
<keyword evidence="3" id="KW-1185">Reference proteome</keyword>
<organism evidence="2 3">
    <name type="scientific">Portunus trituberculatus</name>
    <name type="common">Swimming crab</name>
    <name type="synonym">Neptunus trituberculatus</name>
    <dbReference type="NCBI Taxonomy" id="210409"/>
    <lineage>
        <taxon>Eukaryota</taxon>
        <taxon>Metazoa</taxon>
        <taxon>Ecdysozoa</taxon>
        <taxon>Arthropoda</taxon>
        <taxon>Crustacea</taxon>
        <taxon>Multicrustacea</taxon>
        <taxon>Malacostraca</taxon>
        <taxon>Eumalacostraca</taxon>
        <taxon>Eucarida</taxon>
        <taxon>Decapoda</taxon>
        <taxon>Pleocyemata</taxon>
        <taxon>Brachyura</taxon>
        <taxon>Eubrachyura</taxon>
        <taxon>Portunoidea</taxon>
        <taxon>Portunidae</taxon>
        <taxon>Portuninae</taxon>
        <taxon>Portunus</taxon>
    </lineage>
</organism>
<dbReference type="EMBL" id="VSRR010008534">
    <property type="protein sequence ID" value="MPC48883.1"/>
    <property type="molecule type" value="Genomic_DNA"/>
</dbReference>
<dbReference type="AlphaFoldDB" id="A0A5B7FVA2"/>
<evidence type="ECO:0000313" key="3">
    <source>
        <dbReference type="Proteomes" id="UP000324222"/>
    </source>
</evidence>
<name>A0A5B7FVA2_PORTR</name>
<dbReference type="Proteomes" id="UP000324222">
    <property type="component" value="Unassembled WGS sequence"/>
</dbReference>
<reference evidence="2 3" key="1">
    <citation type="submission" date="2019-05" db="EMBL/GenBank/DDBJ databases">
        <title>Another draft genome of Portunus trituberculatus and its Hox gene families provides insights of decapod evolution.</title>
        <authorList>
            <person name="Jeong J.-H."/>
            <person name="Song I."/>
            <person name="Kim S."/>
            <person name="Choi T."/>
            <person name="Kim D."/>
            <person name="Ryu S."/>
            <person name="Kim W."/>
        </authorList>
    </citation>
    <scope>NUCLEOTIDE SEQUENCE [LARGE SCALE GENOMIC DNA]</scope>
    <source>
        <tissue evidence="2">Muscle</tissue>
    </source>
</reference>
<proteinExistence type="predicted"/>
<comment type="caution">
    <text evidence="2">The sequence shown here is derived from an EMBL/GenBank/DDBJ whole genome shotgun (WGS) entry which is preliminary data.</text>
</comment>